<proteinExistence type="predicted"/>
<evidence type="ECO:0000313" key="2">
    <source>
        <dbReference type="EMBL" id="MPW26802.1"/>
    </source>
</evidence>
<comment type="caution">
    <text evidence="2">The sequence shown here is derived from an EMBL/GenBank/DDBJ whole genome shotgun (WGS) entry which is preliminary data.</text>
</comment>
<dbReference type="InterPro" id="IPR007329">
    <property type="entry name" value="FMN-bd"/>
</dbReference>
<dbReference type="GO" id="GO:0010181">
    <property type="term" value="F:FMN binding"/>
    <property type="evidence" value="ECO:0007669"/>
    <property type="project" value="InterPro"/>
</dbReference>
<dbReference type="GO" id="GO:0016020">
    <property type="term" value="C:membrane"/>
    <property type="evidence" value="ECO:0007669"/>
    <property type="project" value="InterPro"/>
</dbReference>
<accession>A0A6A7KBS5</accession>
<evidence type="ECO:0000259" key="1">
    <source>
        <dbReference type="SMART" id="SM00900"/>
    </source>
</evidence>
<protein>
    <submittedName>
        <fullName evidence="2">FMN-binding protein</fullName>
    </submittedName>
</protein>
<organism evidence="2 3">
    <name type="scientific">Alkalibaculum sporogenes</name>
    <dbReference type="NCBI Taxonomy" id="2655001"/>
    <lineage>
        <taxon>Bacteria</taxon>
        <taxon>Bacillati</taxon>
        <taxon>Bacillota</taxon>
        <taxon>Clostridia</taxon>
        <taxon>Eubacteriales</taxon>
        <taxon>Eubacteriaceae</taxon>
        <taxon>Alkalibaculum</taxon>
    </lineage>
</organism>
<keyword evidence="3" id="KW-1185">Reference proteome</keyword>
<dbReference type="Pfam" id="PF04205">
    <property type="entry name" value="FMN_bind"/>
    <property type="match status" value="1"/>
</dbReference>
<reference evidence="2 3" key="1">
    <citation type="submission" date="2019-10" db="EMBL/GenBank/DDBJ databases">
        <title>Alkalibaculum tamaniensis sp.nov., a new alkaliphilic acetogen, isolated on methoxylated aromatics from a mud volcano.</title>
        <authorList>
            <person name="Khomyakova M.A."/>
            <person name="Merkel A.Y."/>
            <person name="Bonch-Osmolovskaya E.A."/>
            <person name="Slobodkin A.I."/>
        </authorList>
    </citation>
    <scope>NUCLEOTIDE SEQUENCE [LARGE SCALE GENOMIC DNA]</scope>
    <source>
        <strain evidence="2 3">M08DMB</strain>
    </source>
</reference>
<sequence length="73" mass="7727">MTVEVKIIGEKINEINVLDNQETPTMITTVEETLIPQIIKGQTIEAVDTVSGATNSSNAVLDAVGQSLAEATK</sequence>
<dbReference type="Gene3D" id="3.90.1010.20">
    <property type="match status" value="1"/>
</dbReference>
<gene>
    <name evidence="2" type="ORF">GC105_13505</name>
</gene>
<name>A0A6A7KBS5_9FIRM</name>
<dbReference type="SMART" id="SM00900">
    <property type="entry name" value="FMN_bind"/>
    <property type="match status" value="1"/>
</dbReference>
<dbReference type="AlphaFoldDB" id="A0A6A7KBS5"/>
<dbReference type="Proteomes" id="UP000440004">
    <property type="component" value="Unassembled WGS sequence"/>
</dbReference>
<dbReference type="EMBL" id="WHNX01000027">
    <property type="protein sequence ID" value="MPW26802.1"/>
    <property type="molecule type" value="Genomic_DNA"/>
</dbReference>
<feature type="domain" description="FMN-binding" evidence="1">
    <location>
        <begin position="1"/>
        <end position="71"/>
    </location>
</feature>
<evidence type="ECO:0000313" key="3">
    <source>
        <dbReference type="Proteomes" id="UP000440004"/>
    </source>
</evidence>